<proteinExistence type="predicted"/>
<gene>
    <name evidence="2" type="ORF">CLV46_1296</name>
</gene>
<keyword evidence="1" id="KW-0472">Membrane</keyword>
<accession>A0A2M9CIK1</accession>
<feature type="transmembrane region" description="Helical" evidence="1">
    <location>
        <begin position="73"/>
        <end position="94"/>
    </location>
</feature>
<dbReference type="Proteomes" id="UP000228758">
    <property type="component" value="Unassembled WGS sequence"/>
</dbReference>
<sequence>MTDPAGSPGRRRLAALAVVSAVLAATVFTVIVTFDIGDDPLLARWFSPLGIAATAAGLVAAALSVGDRTARPVAVVAFVILVPCTVVAALAVVARFS</sequence>
<keyword evidence="3" id="KW-1185">Reference proteome</keyword>
<keyword evidence="1" id="KW-1133">Transmembrane helix</keyword>
<keyword evidence="1" id="KW-0812">Transmembrane</keyword>
<dbReference type="EMBL" id="PGFF01000001">
    <property type="protein sequence ID" value="PJJ71743.1"/>
    <property type="molecule type" value="Genomic_DNA"/>
</dbReference>
<dbReference type="RefSeq" id="WP_100364012.1">
    <property type="nucleotide sequence ID" value="NZ_PGFF01000001.1"/>
</dbReference>
<evidence type="ECO:0000313" key="2">
    <source>
        <dbReference type="EMBL" id="PJJ71743.1"/>
    </source>
</evidence>
<dbReference type="AlphaFoldDB" id="A0A2M9CIK1"/>
<name>A0A2M9CIK1_9MICO</name>
<organism evidence="2 3">
    <name type="scientific">Diaminobutyricimonas aerilata</name>
    <dbReference type="NCBI Taxonomy" id="1162967"/>
    <lineage>
        <taxon>Bacteria</taxon>
        <taxon>Bacillati</taxon>
        <taxon>Actinomycetota</taxon>
        <taxon>Actinomycetes</taxon>
        <taxon>Micrococcales</taxon>
        <taxon>Microbacteriaceae</taxon>
        <taxon>Diaminobutyricimonas</taxon>
    </lineage>
</organism>
<comment type="caution">
    <text evidence="2">The sequence shown here is derived from an EMBL/GenBank/DDBJ whole genome shotgun (WGS) entry which is preliminary data.</text>
</comment>
<protein>
    <submittedName>
        <fullName evidence="2">Uncharacterized protein</fullName>
    </submittedName>
</protein>
<evidence type="ECO:0000256" key="1">
    <source>
        <dbReference type="SAM" id="Phobius"/>
    </source>
</evidence>
<evidence type="ECO:0000313" key="3">
    <source>
        <dbReference type="Proteomes" id="UP000228758"/>
    </source>
</evidence>
<reference evidence="2 3" key="1">
    <citation type="submission" date="2017-11" db="EMBL/GenBank/DDBJ databases">
        <title>Genomic Encyclopedia of Archaeal and Bacterial Type Strains, Phase II (KMG-II): From Individual Species to Whole Genera.</title>
        <authorList>
            <person name="Goeker M."/>
        </authorList>
    </citation>
    <scope>NUCLEOTIDE SEQUENCE [LARGE SCALE GENOMIC DNA]</scope>
    <source>
        <strain evidence="2 3">DSM 27393</strain>
    </source>
</reference>
<feature type="transmembrane region" description="Helical" evidence="1">
    <location>
        <begin position="45"/>
        <end position="66"/>
    </location>
</feature>